<organism evidence="2 3">
    <name type="scientific">Odoribacter laneus YIT 12061</name>
    <dbReference type="NCBI Taxonomy" id="742817"/>
    <lineage>
        <taxon>Bacteria</taxon>
        <taxon>Pseudomonadati</taxon>
        <taxon>Bacteroidota</taxon>
        <taxon>Bacteroidia</taxon>
        <taxon>Bacteroidales</taxon>
        <taxon>Odoribacteraceae</taxon>
        <taxon>Odoribacter</taxon>
    </lineage>
</organism>
<name>H1DFJ6_9BACT</name>
<dbReference type="eggNOG" id="ENOG5032S18">
    <property type="taxonomic scope" value="Bacteria"/>
</dbReference>
<evidence type="ECO:0000313" key="2">
    <source>
        <dbReference type="EMBL" id="EHP48887.1"/>
    </source>
</evidence>
<dbReference type="GeneID" id="98068622"/>
<dbReference type="EMBL" id="ADMC01000016">
    <property type="protein sequence ID" value="EHP48887.1"/>
    <property type="molecule type" value="Genomic_DNA"/>
</dbReference>
<comment type="caution">
    <text evidence="2">The sequence shown here is derived from an EMBL/GenBank/DDBJ whole genome shotgun (WGS) entry which is preliminary data.</text>
</comment>
<dbReference type="PATRIC" id="fig|742817.3.peg.1094"/>
<keyword evidence="1" id="KW-0472">Membrane</keyword>
<keyword evidence="1" id="KW-1133">Transmembrane helix</keyword>
<dbReference type="Proteomes" id="UP000004892">
    <property type="component" value="Unassembled WGS sequence"/>
</dbReference>
<evidence type="ECO:0000256" key="1">
    <source>
        <dbReference type="SAM" id="Phobius"/>
    </source>
</evidence>
<gene>
    <name evidence="2" type="ORF">HMPREF9449_01032</name>
</gene>
<dbReference type="STRING" id="742817.HMPREF9449_01032"/>
<sequence>MKACLLVILIGLVAAFVGIVPLLKRRADRYMLFSVFLFYFLMPYVVYHIKLPGINEWFTGPVVTLVLVLPLVIAQGKGYKKCIFPMLLTAIGIGFFIAFMGHFLVN</sequence>
<protein>
    <submittedName>
        <fullName evidence="2">Uncharacterized protein</fullName>
    </submittedName>
</protein>
<feature type="transmembrane region" description="Helical" evidence="1">
    <location>
        <begin position="86"/>
        <end position="105"/>
    </location>
</feature>
<feature type="transmembrane region" description="Helical" evidence="1">
    <location>
        <begin position="6"/>
        <end position="23"/>
    </location>
</feature>
<evidence type="ECO:0000313" key="3">
    <source>
        <dbReference type="Proteomes" id="UP000004892"/>
    </source>
</evidence>
<dbReference type="RefSeq" id="WP_009136180.1">
    <property type="nucleotide sequence ID" value="NZ_JH594596.1"/>
</dbReference>
<keyword evidence="3" id="KW-1185">Reference proteome</keyword>
<dbReference type="HOGENOM" id="CLU_165293_0_0_10"/>
<feature type="transmembrane region" description="Helical" evidence="1">
    <location>
        <begin position="30"/>
        <end position="51"/>
    </location>
</feature>
<proteinExistence type="predicted"/>
<keyword evidence="1" id="KW-0812">Transmembrane</keyword>
<feature type="transmembrane region" description="Helical" evidence="1">
    <location>
        <begin position="57"/>
        <end position="74"/>
    </location>
</feature>
<accession>H1DFJ6</accession>
<reference evidence="2 3" key="1">
    <citation type="submission" date="2012-01" db="EMBL/GenBank/DDBJ databases">
        <title>The Genome Sequence of Odoribacter laneus YIT 12061.</title>
        <authorList>
            <consortium name="The Broad Institute Genome Sequencing Platform"/>
            <person name="Earl A."/>
            <person name="Ward D."/>
            <person name="Feldgarden M."/>
            <person name="Gevers D."/>
            <person name="Morotomi M."/>
            <person name="Young S.K."/>
            <person name="Zeng Q."/>
            <person name="Gargeya S."/>
            <person name="Fitzgerald M."/>
            <person name="Haas B."/>
            <person name="Abouelleil A."/>
            <person name="Alvarado L."/>
            <person name="Arachchi H.M."/>
            <person name="Berlin A."/>
            <person name="Chapman S.B."/>
            <person name="Gearin G."/>
            <person name="Goldberg J."/>
            <person name="Griggs A."/>
            <person name="Gujja S."/>
            <person name="Hansen M."/>
            <person name="Heiman D."/>
            <person name="Howarth C."/>
            <person name="Larimer J."/>
            <person name="Lui A."/>
            <person name="MacDonald P.J.P."/>
            <person name="McCowen C."/>
            <person name="Montmayeur A."/>
            <person name="Murphy C."/>
            <person name="Neiman D."/>
            <person name="Pearson M."/>
            <person name="Priest M."/>
            <person name="Roberts A."/>
            <person name="Saif S."/>
            <person name="Shea T."/>
            <person name="Sisk P."/>
            <person name="Stolte C."/>
            <person name="Sykes S."/>
            <person name="Wortman J."/>
            <person name="Nusbaum C."/>
            <person name="Birren B."/>
        </authorList>
    </citation>
    <scope>NUCLEOTIDE SEQUENCE [LARGE SCALE GENOMIC DNA]</scope>
    <source>
        <strain evidence="2 3">YIT 12061</strain>
    </source>
</reference>
<dbReference type="AlphaFoldDB" id="H1DFJ6"/>